<keyword evidence="1" id="KW-0812">Transmembrane</keyword>
<organism evidence="2 3">
    <name type="scientific">Bradyrhizobium japonicum</name>
    <dbReference type="NCBI Taxonomy" id="375"/>
    <lineage>
        <taxon>Bacteria</taxon>
        <taxon>Pseudomonadati</taxon>
        <taxon>Pseudomonadota</taxon>
        <taxon>Alphaproteobacteria</taxon>
        <taxon>Hyphomicrobiales</taxon>
        <taxon>Nitrobacteraceae</taxon>
        <taxon>Bradyrhizobium</taxon>
    </lineage>
</organism>
<feature type="transmembrane region" description="Helical" evidence="1">
    <location>
        <begin position="12"/>
        <end position="33"/>
    </location>
</feature>
<accession>A0A1Y2JXW1</accession>
<comment type="caution">
    <text evidence="2">The sequence shown here is derived from an EMBL/GenBank/DDBJ whole genome shotgun (WGS) entry which is preliminary data.</text>
</comment>
<sequence>MLRALGQLLLRGAVSVAGAALTALCIAGVLSLVATHFPTKKQAVVETIALKIGCLPSRCGTRVNTEH</sequence>
<evidence type="ECO:0000313" key="2">
    <source>
        <dbReference type="EMBL" id="OSJ36469.1"/>
    </source>
</evidence>
<keyword evidence="1" id="KW-0472">Membrane</keyword>
<dbReference type="AlphaFoldDB" id="A0A1Y2JXW1"/>
<evidence type="ECO:0000313" key="3">
    <source>
        <dbReference type="Proteomes" id="UP000193335"/>
    </source>
</evidence>
<evidence type="ECO:0000256" key="1">
    <source>
        <dbReference type="SAM" id="Phobius"/>
    </source>
</evidence>
<proteinExistence type="predicted"/>
<keyword evidence="1" id="KW-1133">Transmembrane helix</keyword>
<gene>
    <name evidence="2" type="ORF">BSZ19_03990</name>
</gene>
<protein>
    <submittedName>
        <fullName evidence="2">Uncharacterized protein</fullName>
    </submittedName>
</protein>
<name>A0A1Y2JXW1_BRAJP</name>
<dbReference type="EMBL" id="NAFL01000192">
    <property type="protein sequence ID" value="OSJ36469.1"/>
    <property type="molecule type" value="Genomic_DNA"/>
</dbReference>
<dbReference type="Proteomes" id="UP000193335">
    <property type="component" value="Unassembled WGS sequence"/>
</dbReference>
<reference evidence="2 3" key="1">
    <citation type="submission" date="2017-03" db="EMBL/GenBank/DDBJ databases">
        <title>Whole genome sequences of fourteen strains of Bradyrhizobium canariense and one strain of Bradyrhizobium japonicum isolated from Lupinus (Papilionoideae: Genisteae) species in Algeria.</title>
        <authorList>
            <person name="Crovadore J."/>
            <person name="Chekireb D."/>
            <person name="Brachmann A."/>
            <person name="Chablais R."/>
            <person name="Cochard B."/>
            <person name="Lefort F."/>
        </authorList>
    </citation>
    <scope>NUCLEOTIDE SEQUENCE [LARGE SCALE GENOMIC DNA]</scope>
    <source>
        <strain evidence="2 3">UBMA197</strain>
    </source>
</reference>